<feature type="transmembrane region" description="Helical" evidence="6">
    <location>
        <begin position="92"/>
        <end position="110"/>
    </location>
</feature>
<dbReference type="EMBL" id="JWZX01003365">
    <property type="protein sequence ID" value="KOO21406.1"/>
    <property type="molecule type" value="Genomic_DNA"/>
</dbReference>
<dbReference type="AlphaFoldDB" id="A0A0M0J475"/>
<evidence type="ECO:0000256" key="2">
    <source>
        <dbReference type="ARBA" id="ARBA00022692"/>
    </source>
</evidence>
<feature type="transmembrane region" description="Helical" evidence="6">
    <location>
        <begin position="203"/>
        <end position="224"/>
    </location>
</feature>
<accession>A0A0M0J475</accession>
<feature type="transmembrane region" description="Helical" evidence="6">
    <location>
        <begin position="271"/>
        <end position="290"/>
    </location>
</feature>
<feature type="transmembrane region" description="Helical" evidence="6">
    <location>
        <begin position="32"/>
        <end position="53"/>
    </location>
</feature>
<organism evidence="7 8">
    <name type="scientific">Chrysochromulina tobinii</name>
    <dbReference type="NCBI Taxonomy" id="1460289"/>
    <lineage>
        <taxon>Eukaryota</taxon>
        <taxon>Haptista</taxon>
        <taxon>Haptophyta</taxon>
        <taxon>Prymnesiophyceae</taxon>
        <taxon>Prymnesiales</taxon>
        <taxon>Chrysochromulinaceae</taxon>
        <taxon>Chrysochromulina</taxon>
    </lineage>
</organism>
<dbReference type="GO" id="GO:0015095">
    <property type="term" value="F:magnesium ion transmembrane transporter activity"/>
    <property type="evidence" value="ECO:0007669"/>
    <property type="project" value="InterPro"/>
</dbReference>
<sequence length="350" mass="36775">MLGCLSSSFGMAMMKRSSEVESDLPLSRRYRWLVGFVCLLVNATVLDLIAFGLMPLSLISPFTGLTMVFSLCIAASGLVSTAETISPEQQRGAFLVLFGLTVASVCGPHASGRGADTLPSILLHFMAPTFLVFLSASVAIVGGLLWVLHASSAAPYRPAQSSWMRTGFSAYAASVCGSLSFVFIKVISIALHEAASGKRQLVALLHPAVVVSLIGLVVCAPLQLHLLDTTLAASPVAYAVPVYQALLTLLSTGAGGIFFDEFRHTSGLSNLAYLVGALTSLGGLALLGSATQRQHPARHHVAAEEAGFERLPLGPRPWADDESPCARSPSSTRAVHGRQLGNASPVFNTN</sequence>
<evidence type="ECO:0000256" key="6">
    <source>
        <dbReference type="SAM" id="Phobius"/>
    </source>
</evidence>
<feature type="transmembrane region" description="Helical" evidence="6">
    <location>
        <begin position="59"/>
        <end position="80"/>
    </location>
</feature>
<dbReference type="GO" id="GO:0016020">
    <property type="term" value="C:membrane"/>
    <property type="evidence" value="ECO:0007669"/>
    <property type="project" value="UniProtKB-SubCell"/>
</dbReference>
<protein>
    <submittedName>
        <fullName evidence="7">Uncharacterized protein</fullName>
    </submittedName>
</protein>
<feature type="region of interest" description="Disordered" evidence="5">
    <location>
        <begin position="312"/>
        <end position="350"/>
    </location>
</feature>
<evidence type="ECO:0000256" key="3">
    <source>
        <dbReference type="ARBA" id="ARBA00022989"/>
    </source>
</evidence>
<feature type="transmembrane region" description="Helical" evidence="6">
    <location>
        <begin position="168"/>
        <end position="191"/>
    </location>
</feature>
<evidence type="ECO:0000313" key="7">
    <source>
        <dbReference type="EMBL" id="KOO21406.1"/>
    </source>
</evidence>
<keyword evidence="3 6" id="KW-1133">Transmembrane helix</keyword>
<keyword evidence="2 6" id="KW-0812">Transmembrane</keyword>
<feature type="transmembrane region" description="Helical" evidence="6">
    <location>
        <begin position="236"/>
        <end position="259"/>
    </location>
</feature>
<dbReference type="InterPro" id="IPR008521">
    <property type="entry name" value="Mg_trans_NIPA"/>
</dbReference>
<proteinExistence type="predicted"/>
<reference evidence="8" key="1">
    <citation type="journal article" date="2015" name="PLoS Genet.">
        <title>Genome Sequence and Transcriptome Analyses of Chrysochromulina tobin: Metabolic Tools for Enhanced Algal Fitness in the Prominent Order Prymnesiales (Haptophyceae).</title>
        <authorList>
            <person name="Hovde B.T."/>
            <person name="Deodato C.R."/>
            <person name="Hunsperger H.M."/>
            <person name="Ryken S.A."/>
            <person name="Yost W."/>
            <person name="Jha R.K."/>
            <person name="Patterson J."/>
            <person name="Monnat R.J. Jr."/>
            <person name="Barlow S.B."/>
            <person name="Starkenburg S.R."/>
            <person name="Cattolico R.A."/>
        </authorList>
    </citation>
    <scope>NUCLEOTIDE SEQUENCE</scope>
    <source>
        <strain evidence="8">CCMP291</strain>
    </source>
</reference>
<comment type="caution">
    <text evidence="7">The sequence shown here is derived from an EMBL/GenBank/DDBJ whole genome shotgun (WGS) entry which is preliminary data.</text>
</comment>
<evidence type="ECO:0000313" key="8">
    <source>
        <dbReference type="Proteomes" id="UP000037460"/>
    </source>
</evidence>
<evidence type="ECO:0000256" key="4">
    <source>
        <dbReference type="ARBA" id="ARBA00023136"/>
    </source>
</evidence>
<dbReference type="OrthoDB" id="165382at2759"/>
<dbReference type="Proteomes" id="UP000037460">
    <property type="component" value="Unassembled WGS sequence"/>
</dbReference>
<name>A0A0M0J475_9EUKA</name>
<feature type="compositionally biased region" description="Polar residues" evidence="5">
    <location>
        <begin position="341"/>
        <end position="350"/>
    </location>
</feature>
<evidence type="ECO:0000256" key="5">
    <source>
        <dbReference type="SAM" id="MobiDB-lite"/>
    </source>
</evidence>
<keyword evidence="4 6" id="KW-0472">Membrane</keyword>
<dbReference type="PANTHER" id="PTHR12570:SF9">
    <property type="entry name" value="MAGNESIUM TRANSPORTER NIPA8-RELATED"/>
    <property type="match status" value="1"/>
</dbReference>
<evidence type="ECO:0000256" key="1">
    <source>
        <dbReference type="ARBA" id="ARBA00004141"/>
    </source>
</evidence>
<dbReference type="Pfam" id="PF05653">
    <property type="entry name" value="Mg_trans_NIPA"/>
    <property type="match status" value="1"/>
</dbReference>
<feature type="transmembrane region" description="Helical" evidence="6">
    <location>
        <begin position="122"/>
        <end position="148"/>
    </location>
</feature>
<keyword evidence="8" id="KW-1185">Reference proteome</keyword>
<dbReference type="PANTHER" id="PTHR12570">
    <property type="match status" value="1"/>
</dbReference>
<gene>
    <name evidence="7" type="ORF">Ctob_005312</name>
</gene>
<comment type="subcellular location">
    <subcellularLocation>
        <location evidence="1">Membrane</location>
        <topology evidence="1">Multi-pass membrane protein</topology>
    </subcellularLocation>
</comment>